<sequence>MTNLALDSKDLTPVGQIDLTGPFIAVLAACLLLAAALIACVVVLSRPKRAKPKAVARGAHRAMGDKAYWRGRIDEVTARHADGSLDREEAFAELAAIARDFASDATGRDMKSHTLTDIRREPRNPATRQGLDLLRMTVAALYPPEFADMTVDAHARGVTVEEAAGWVSNLVERWGR</sequence>
<dbReference type="EMBL" id="WHZV01000001">
    <property type="protein sequence ID" value="NEG54319.1"/>
    <property type="molecule type" value="Genomic_DNA"/>
</dbReference>
<dbReference type="AlphaFoldDB" id="A0A6L9SQP2"/>
<dbReference type="Proteomes" id="UP000483293">
    <property type="component" value="Unassembled WGS sequence"/>
</dbReference>
<keyword evidence="3" id="KW-1185">Reference proteome</keyword>
<protein>
    <submittedName>
        <fullName evidence="2">Uncharacterized protein</fullName>
    </submittedName>
</protein>
<proteinExistence type="predicted"/>
<name>A0A6L9SQP2_9BIFI</name>
<organism evidence="2 3">
    <name type="scientific">Bifidobacterium platyrrhinorum</name>
    <dbReference type="NCBI Taxonomy" id="2661628"/>
    <lineage>
        <taxon>Bacteria</taxon>
        <taxon>Bacillati</taxon>
        <taxon>Actinomycetota</taxon>
        <taxon>Actinomycetes</taxon>
        <taxon>Bifidobacteriales</taxon>
        <taxon>Bifidobacteriaceae</taxon>
        <taxon>Bifidobacterium</taxon>
    </lineage>
</organism>
<feature type="transmembrane region" description="Helical" evidence="1">
    <location>
        <begin position="20"/>
        <end position="44"/>
    </location>
</feature>
<gene>
    <name evidence="2" type="ORF">GFD21_00680</name>
</gene>
<accession>A0A6L9SQP2</accession>
<keyword evidence="1" id="KW-0812">Transmembrane</keyword>
<evidence type="ECO:0000313" key="3">
    <source>
        <dbReference type="Proteomes" id="UP000483293"/>
    </source>
</evidence>
<dbReference type="RefSeq" id="WP_163196003.1">
    <property type="nucleotide sequence ID" value="NZ_WHZV01000001.1"/>
</dbReference>
<keyword evidence="1" id="KW-1133">Transmembrane helix</keyword>
<comment type="caution">
    <text evidence="2">The sequence shown here is derived from an EMBL/GenBank/DDBJ whole genome shotgun (WGS) entry which is preliminary data.</text>
</comment>
<keyword evidence="1" id="KW-0472">Membrane</keyword>
<reference evidence="2 3" key="1">
    <citation type="submission" date="2019-10" db="EMBL/GenBank/DDBJ databases">
        <title>Bifidobacterium from non-human primates.</title>
        <authorList>
            <person name="Modesto M."/>
        </authorList>
    </citation>
    <scope>NUCLEOTIDE SEQUENCE [LARGE SCALE GENOMIC DNA]</scope>
    <source>
        <strain evidence="2 3">SMA15</strain>
    </source>
</reference>
<evidence type="ECO:0000256" key="1">
    <source>
        <dbReference type="SAM" id="Phobius"/>
    </source>
</evidence>
<evidence type="ECO:0000313" key="2">
    <source>
        <dbReference type="EMBL" id="NEG54319.1"/>
    </source>
</evidence>